<sequence>MFYERIDNKYILCYLCPHHCHLKNGQRGICKVRRAEKDRLYTVNYGEISSLAIDPVEKKPLYHYKPGKTILSVGGFGCNFSCGFCQNYSISKSSPETKYVNPEQLLKITLDAAKEGSIGIAFTYNEPSIWYEYIFDFLKEVEVSINKPDIVLVTNGYIEKEPLKEMLPHISAMNIDLKGFNDGYYKNICMGSLDEVLSTIELSSDKTHVELTTLIIDGYNNSDDEIEEMAKWIASIDKDIPLHLSRYYPAYKFTDRPTKPESLRRARDIARKYLNYVYIGNLPGEDNNTYCPECGGTVVERYGYYVMMNLNDDRCQNCGNKIKIVL</sequence>
<keyword evidence="8" id="KW-0670">Pyruvate</keyword>
<dbReference type="Pfam" id="PF04055">
    <property type="entry name" value="Radical_SAM"/>
    <property type="match status" value="1"/>
</dbReference>
<dbReference type="CDD" id="cd01335">
    <property type="entry name" value="Radical_SAM"/>
    <property type="match status" value="1"/>
</dbReference>
<evidence type="ECO:0000259" key="7">
    <source>
        <dbReference type="PROSITE" id="PS51918"/>
    </source>
</evidence>
<keyword evidence="5 6" id="KW-0411">Iron-sulfur</keyword>
<dbReference type="InterPro" id="IPR027596">
    <property type="entry name" value="AmmeMemoSam_rS"/>
</dbReference>
<accession>A0A4R7KBC5</accession>
<evidence type="ECO:0000313" key="8">
    <source>
        <dbReference type="EMBL" id="TDT50390.1"/>
    </source>
</evidence>
<keyword evidence="9" id="KW-1185">Reference proteome</keyword>
<dbReference type="Proteomes" id="UP000295325">
    <property type="component" value="Unassembled WGS sequence"/>
</dbReference>
<proteinExistence type="predicted"/>
<dbReference type="PIRSF" id="PIRSF004869">
    <property type="entry name" value="PflX_prd"/>
    <property type="match status" value="1"/>
</dbReference>
<comment type="cofactor">
    <cofactor evidence="6">
        <name>[4Fe-4S] cluster</name>
        <dbReference type="ChEBI" id="CHEBI:49883"/>
    </cofactor>
    <text evidence="6">Binds 1 [4Fe-4S] cluster. The cluster is coordinated with 3 cysteines and an exchangeable S-adenosyl-L-methionine.</text>
</comment>
<gene>
    <name evidence="8" type="ORF">EDD71_1295</name>
</gene>
<evidence type="ECO:0000313" key="9">
    <source>
        <dbReference type="Proteomes" id="UP000295325"/>
    </source>
</evidence>
<evidence type="ECO:0000256" key="4">
    <source>
        <dbReference type="ARBA" id="ARBA00023004"/>
    </source>
</evidence>
<keyword evidence="2 6" id="KW-0949">S-adenosyl-L-methionine</keyword>
<keyword evidence="3 6" id="KW-0479">Metal-binding</keyword>
<feature type="domain" description="Radical SAM core" evidence="7">
    <location>
        <begin position="63"/>
        <end position="277"/>
    </location>
</feature>
<dbReference type="PANTHER" id="PTHR30352:SF5">
    <property type="entry name" value="PYRUVATE FORMATE-LYASE 1-ACTIVATING ENZYME"/>
    <property type="match status" value="1"/>
</dbReference>
<keyword evidence="4 6" id="KW-0408">Iron</keyword>
<comment type="caution">
    <text evidence="8">The sequence shown here is derived from an EMBL/GenBank/DDBJ whole genome shotgun (WGS) entry which is preliminary data.</text>
</comment>
<dbReference type="GO" id="GO:0016829">
    <property type="term" value="F:lyase activity"/>
    <property type="evidence" value="ECO:0007669"/>
    <property type="project" value="UniProtKB-KW"/>
</dbReference>
<feature type="binding site" evidence="6">
    <location>
        <position position="78"/>
    </location>
    <ligand>
        <name>[4Fe-4S] cluster</name>
        <dbReference type="ChEBI" id="CHEBI:49883"/>
        <note>4Fe-4S-S-AdoMet</note>
    </ligand>
</feature>
<dbReference type="SUPFAM" id="SSF102114">
    <property type="entry name" value="Radical SAM enzymes"/>
    <property type="match status" value="1"/>
</dbReference>
<keyword evidence="1" id="KW-0004">4Fe-4S</keyword>
<dbReference type="GO" id="GO:0051539">
    <property type="term" value="F:4 iron, 4 sulfur cluster binding"/>
    <property type="evidence" value="ECO:0007669"/>
    <property type="project" value="UniProtKB-KW"/>
</dbReference>
<evidence type="ECO:0000256" key="5">
    <source>
        <dbReference type="ARBA" id="ARBA00023014"/>
    </source>
</evidence>
<dbReference type="EMBL" id="SOAZ01000029">
    <property type="protein sequence ID" value="TDT50390.1"/>
    <property type="molecule type" value="Genomic_DNA"/>
</dbReference>
<dbReference type="NCBIfam" id="TIGR04337">
    <property type="entry name" value="AmmeMemoSam_rS"/>
    <property type="match status" value="1"/>
</dbReference>
<dbReference type="SMART" id="SM00729">
    <property type="entry name" value="Elp3"/>
    <property type="match status" value="1"/>
</dbReference>
<dbReference type="PANTHER" id="PTHR30352">
    <property type="entry name" value="PYRUVATE FORMATE-LYASE-ACTIVATING ENZYME"/>
    <property type="match status" value="1"/>
</dbReference>
<organism evidence="8 9">
    <name type="scientific">Fonticella tunisiensis</name>
    <dbReference type="NCBI Taxonomy" id="1096341"/>
    <lineage>
        <taxon>Bacteria</taxon>
        <taxon>Bacillati</taxon>
        <taxon>Bacillota</taxon>
        <taxon>Clostridia</taxon>
        <taxon>Eubacteriales</taxon>
        <taxon>Clostridiaceae</taxon>
        <taxon>Fonticella</taxon>
    </lineage>
</organism>
<evidence type="ECO:0000256" key="1">
    <source>
        <dbReference type="ARBA" id="ARBA00022485"/>
    </source>
</evidence>
<evidence type="ECO:0000256" key="3">
    <source>
        <dbReference type="ARBA" id="ARBA00022723"/>
    </source>
</evidence>
<dbReference type="AlphaFoldDB" id="A0A4R7KBC5"/>
<evidence type="ECO:0000256" key="2">
    <source>
        <dbReference type="ARBA" id="ARBA00022691"/>
    </source>
</evidence>
<reference evidence="8 9" key="1">
    <citation type="submission" date="2019-03" db="EMBL/GenBank/DDBJ databases">
        <title>Genomic Encyclopedia of Type Strains, Phase IV (KMG-IV): sequencing the most valuable type-strain genomes for metagenomic binning, comparative biology and taxonomic classification.</title>
        <authorList>
            <person name="Goeker M."/>
        </authorList>
    </citation>
    <scope>NUCLEOTIDE SEQUENCE [LARGE SCALE GENOMIC DNA]</scope>
    <source>
        <strain evidence="8 9">DSM 24455</strain>
    </source>
</reference>
<dbReference type="InterPro" id="IPR016431">
    <property type="entry name" value="Pyrv-formate_lyase-activ_prd"/>
</dbReference>
<dbReference type="InterPro" id="IPR006638">
    <property type="entry name" value="Elp3/MiaA/NifB-like_rSAM"/>
</dbReference>
<feature type="binding site" evidence="6">
    <location>
        <position position="82"/>
    </location>
    <ligand>
        <name>[4Fe-4S] cluster</name>
        <dbReference type="ChEBI" id="CHEBI:49883"/>
        <note>4Fe-4S-S-AdoMet</note>
    </ligand>
</feature>
<dbReference type="SFLD" id="SFLDS00029">
    <property type="entry name" value="Radical_SAM"/>
    <property type="match status" value="1"/>
</dbReference>
<dbReference type="InterPro" id="IPR013785">
    <property type="entry name" value="Aldolase_TIM"/>
</dbReference>
<dbReference type="Gene3D" id="3.20.20.70">
    <property type="entry name" value="Aldolase class I"/>
    <property type="match status" value="1"/>
</dbReference>
<dbReference type="InterPro" id="IPR058240">
    <property type="entry name" value="rSAM_sf"/>
</dbReference>
<dbReference type="SFLD" id="SFLDG01101">
    <property type="entry name" value="Uncharacterised_Radical_SAM_Su"/>
    <property type="match status" value="1"/>
</dbReference>
<name>A0A4R7KBC5_9CLOT</name>
<keyword evidence="8" id="KW-0456">Lyase</keyword>
<dbReference type="InterPro" id="IPR007197">
    <property type="entry name" value="rSAM"/>
</dbReference>
<dbReference type="InterPro" id="IPR034457">
    <property type="entry name" value="Organic_radical-activating"/>
</dbReference>
<dbReference type="PROSITE" id="PS51918">
    <property type="entry name" value="RADICAL_SAM"/>
    <property type="match status" value="1"/>
</dbReference>
<evidence type="ECO:0000256" key="6">
    <source>
        <dbReference type="PIRSR" id="PIRSR004869-50"/>
    </source>
</evidence>
<protein>
    <submittedName>
        <fullName evidence="8">Pyruvate formate lyase activating enzyme</fullName>
    </submittedName>
</protein>
<dbReference type="GO" id="GO:0046872">
    <property type="term" value="F:metal ion binding"/>
    <property type="evidence" value="ECO:0007669"/>
    <property type="project" value="UniProtKB-KW"/>
</dbReference>
<feature type="binding site" evidence="6">
    <location>
        <position position="85"/>
    </location>
    <ligand>
        <name>[4Fe-4S] cluster</name>
        <dbReference type="ChEBI" id="CHEBI:49883"/>
        <note>4Fe-4S-S-AdoMet</note>
    </ligand>
</feature>